<dbReference type="PATRIC" id="fig|104336.4.peg.366"/>
<keyword evidence="2" id="KW-1133">Transmembrane helix</keyword>
<feature type="transmembrane region" description="Helical" evidence="2">
    <location>
        <begin position="38"/>
        <end position="60"/>
    </location>
</feature>
<feature type="transmembrane region" description="Helical" evidence="2">
    <location>
        <begin position="84"/>
        <end position="113"/>
    </location>
</feature>
<dbReference type="GO" id="GO:0006508">
    <property type="term" value="P:proteolysis"/>
    <property type="evidence" value="ECO:0007669"/>
    <property type="project" value="UniProtKB-KW"/>
</dbReference>
<dbReference type="GeneID" id="94442960"/>
<sequence length="326" mass="34745">MRSQVGGRSLILFLLVSFVGAWVIALPLYFTGGLASPLAPFLIVGVMFAPALGVLAAWGAQKPRPGERWRALGVTSPRPVSRPIWFSVLGLFLGSAIVIAGVFLAAALGLIELDLVEFSGYVESVRALGVSDLAIPGAVVVLMQLAAIPVNAVVSAPFAFAEEVGWRGWLLPRLLPLGVWPALVLSGAIWGLWHAPLILLGYNFGRPDLLGLGMMVLACVLFGIILGWLRLRSTSIWPAVIAHSAFNATASFATLVAAAGQQVDLLAISPLGWVTCLIMIAVIGVLVLTKRLRKENLTAQNPHDRLEERQDLSEVRDDASRTGGHT</sequence>
<dbReference type="GO" id="GO:0004175">
    <property type="term" value="F:endopeptidase activity"/>
    <property type="evidence" value="ECO:0007669"/>
    <property type="project" value="UniProtKB-ARBA"/>
</dbReference>
<feature type="transmembrane region" description="Helical" evidence="2">
    <location>
        <begin position="133"/>
        <end position="154"/>
    </location>
</feature>
<feature type="transmembrane region" description="Helical" evidence="2">
    <location>
        <begin position="209"/>
        <end position="229"/>
    </location>
</feature>
<dbReference type="PANTHER" id="PTHR35797:SF1">
    <property type="entry name" value="PROTEASE"/>
    <property type="match status" value="1"/>
</dbReference>
<evidence type="ECO:0000313" key="5">
    <source>
        <dbReference type="Proteomes" id="UP000033572"/>
    </source>
</evidence>
<name>A0A0F0L108_9MICO</name>
<evidence type="ECO:0000256" key="1">
    <source>
        <dbReference type="SAM" id="MobiDB-lite"/>
    </source>
</evidence>
<feature type="domain" description="CAAX prenyl protease 2/Lysostaphin resistance protein A-like" evidence="3">
    <location>
        <begin position="156"/>
        <end position="248"/>
    </location>
</feature>
<feature type="compositionally biased region" description="Basic and acidic residues" evidence="1">
    <location>
        <begin position="303"/>
        <end position="320"/>
    </location>
</feature>
<feature type="transmembrane region" description="Helical" evidence="2">
    <location>
        <begin position="12"/>
        <end position="32"/>
    </location>
</feature>
<protein>
    <submittedName>
        <fullName evidence="4">CAAX amino terminal protease self-immunity</fullName>
    </submittedName>
</protein>
<dbReference type="KEGG" id="mfol:DXT68_00995"/>
<reference evidence="4 5" key="1">
    <citation type="submission" date="2015-02" db="EMBL/GenBank/DDBJ databases">
        <title>Draft genome sequences of ten Microbacterium spp. with emphasis on heavy metal contaminated environments.</title>
        <authorList>
            <person name="Corretto E."/>
        </authorList>
    </citation>
    <scope>NUCLEOTIDE SEQUENCE [LARGE SCALE GENOMIC DNA]</scope>
    <source>
        <strain evidence="4 5">DSM 12966</strain>
    </source>
</reference>
<feature type="transmembrane region" description="Helical" evidence="2">
    <location>
        <begin position="265"/>
        <end position="288"/>
    </location>
</feature>
<keyword evidence="4" id="KW-0378">Hydrolase</keyword>
<keyword evidence="2" id="KW-0812">Transmembrane</keyword>
<accession>A0A0F0L108</accession>
<dbReference type="InterPro" id="IPR042150">
    <property type="entry name" value="MmRce1-like"/>
</dbReference>
<proteinExistence type="predicted"/>
<feature type="transmembrane region" description="Helical" evidence="2">
    <location>
        <begin position="236"/>
        <end position="259"/>
    </location>
</feature>
<feature type="transmembrane region" description="Helical" evidence="2">
    <location>
        <begin position="174"/>
        <end position="193"/>
    </location>
</feature>
<dbReference type="EMBL" id="JYIU01000024">
    <property type="protein sequence ID" value="KJL26065.1"/>
    <property type="molecule type" value="Genomic_DNA"/>
</dbReference>
<dbReference type="Proteomes" id="UP000033572">
    <property type="component" value="Unassembled WGS sequence"/>
</dbReference>
<dbReference type="GO" id="GO:0080120">
    <property type="term" value="P:CAAX-box protein maturation"/>
    <property type="evidence" value="ECO:0007669"/>
    <property type="project" value="UniProtKB-ARBA"/>
</dbReference>
<dbReference type="PANTHER" id="PTHR35797">
    <property type="entry name" value="PROTEASE-RELATED"/>
    <property type="match status" value="1"/>
</dbReference>
<keyword evidence="5" id="KW-1185">Reference proteome</keyword>
<evidence type="ECO:0000259" key="3">
    <source>
        <dbReference type="Pfam" id="PF02517"/>
    </source>
</evidence>
<evidence type="ECO:0000256" key="2">
    <source>
        <dbReference type="SAM" id="Phobius"/>
    </source>
</evidence>
<dbReference type="InterPro" id="IPR003675">
    <property type="entry name" value="Rce1/LyrA-like_dom"/>
</dbReference>
<keyword evidence="2" id="KW-0472">Membrane</keyword>
<evidence type="ECO:0000313" key="4">
    <source>
        <dbReference type="EMBL" id="KJL26065.1"/>
    </source>
</evidence>
<dbReference type="AlphaFoldDB" id="A0A0F0L108"/>
<comment type="caution">
    <text evidence="4">The sequence shown here is derived from an EMBL/GenBank/DDBJ whole genome shotgun (WGS) entry which is preliminary data.</text>
</comment>
<organism evidence="4 5">
    <name type="scientific">Microbacterium foliorum</name>
    <dbReference type="NCBI Taxonomy" id="104336"/>
    <lineage>
        <taxon>Bacteria</taxon>
        <taxon>Bacillati</taxon>
        <taxon>Actinomycetota</taxon>
        <taxon>Actinomycetes</taxon>
        <taxon>Micrococcales</taxon>
        <taxon>Microbacteriaceae</taxon>
        <taxon>Microbacterium</taxon>
    </lineage>
</organism>
<dbReference type="Pfam" id="PF02517">
    <property type="entry name" value="Rce1-like"/>
    <property type="match status" value="1"/>
</dbReference>
<feature type="region of interest" description="Disordered" evidence="1">
    <location>
        <begin position="303"/>
        <end position="326"/>
    </location>
</feature>
<gene>
    <name evidence="4" type="ORF">RN50_00350</name>
</gene>
<dbReference type="RefSeq" id="WP_052677591.1">
    <property type="nucleotide sequence ID" value="NZ_CP031425.1"/>
</dbReference>
<keyword evidence="4" id="KW-0645">Protease</keyword>